<dbReference type="InterPro" id="IPR044058">
    <property type="entry name" value="Lipoprotein_23"/>
</dbReference>
<keyword evidence="2" id="KW-0449">Lipoprotein</keyword>
<reference evidence="2" key="1">
    <citation type="submission" date="2021-09" db="EMBL/GenBank/DDBJ databases">
        <title>Complete genome sequence and metabolic characterization of Streptomyces tanashiensis DSM 731 the producer of antibacterial Kalafungin and diverse secondary metabolites.</title>
        <authorList>
            <person name="Abbasi M.N."/>
            <person name="Anwar M.N."/>
            <person name="Alam K."/>
            <person name="Shoaib M."/>
            <person name="Lin Z."/>
            <person name="Hayat M."/>
            <person name="Ali M.I."/>
            <person name="Malik H.M.T."/>
            <person name="Ahmed I."/>
            <person name="Li A."/>
            <person name="Hailong Wang H."/>
            <person name="Zhang Y."/>
        </authorList>
    </citation>
    <scope>NUCLEOTIDE SEQUENCE</scope>
    <source>
        <strain evidence="2">Kala</strain>
    </source>
</reference>
<protein>
    <submittedName>
        <fullName evidence="2">Lipoprotein</fullName>
    </submittedName>
</protein>
<evidence type="ECO:0000313" key="3">
    <source>
        <dbReference type="Proteomes" id="UP001164506"/>
    </source>
</evidence>
<gene>
    <name evidence="2" type="ORF">LDH80_14955</name>
</gene>
<proteinExistence type="predicted"/>
<evidence type="ECO:0000313" key="2">
    <source>
        <dbReference type="EMBL" id="UZX21938.1"/>
    </source>
</evidence>
<feature type="compositionally biased region" description="Low complexity" evidence="1">
    <location>
        <begin position="31"/>
        <end position="48"/>
    </location>
</feature>
<dbReference type="RefSeq" id="WP_267258852.1">
    <property type="nucleotide sequence ID" value="NZ_CP084204.1"/>
</dbReference>
<sequence>MPDRARPIRTSALPAALVAAGLLLTACGTNPGPDRPAGARAPQAAKTAETPEKAEKAEAAATLGGPGSACALPVSFALAEGWKPEAIKDPEDPEFAALTRQGPAVVRCEVDAKPSGNIGYLRVWTAGKGPARTALEAFVKAEKGSSKASYRETEAGTLPATEVTYTVHNELMEESKEERAFAVSTPKGTVIVHLGGLDTGEHRAMLPAYELAKSTTKVL</sequence>
<dbReference type="GeneID" id="95600761"/>
<organism evidence="2 3">
    <name type="scientific">Streptomyces tanashiensis</name>
    <dbReference type="NCBI Taxonomy" id="67367"/>
    <lineage>
        <taxon>Bacteria</taxon>
        <taxon>Bacillati</taxon>
        <taxon>Actinomycetota</taxon>
        <taxon>Actinomycetes</taxon>
        <taxon>Kitasatosporales</taxon>
        <taxon>Streptomycetaceae</taxon>
        <taxon>Streptomyces</taxon>
    </lineage>
</organism>
<dbReference type="PROSITE" id="PS51257">
    <property type="entry name" value="PROKAR_LIPOPROTEIN"/>
    <property type="match status" value="1"/>
</dbReference>
<keyword evidence="3" id="KW-1185">Reference proteome</keyword>
<dbReference type="EMBL" id="CP084204">
    <property type="protein sequence ID" value="UZX21938.1"/>
    <property type="molecule type" value="Genomic_DNA"/>
</dbReference>
<feature type="region of interest" description="Disordered" evidence="1">
    <location>
        <begin position="31"/>
        <end position="61"/>
    </location>
</feature>
<name>A0ABY6QVX5_9ACTN</name>
<accession>A0ABY6QVX5</accession>
<dbReference type="Proteomes" id="UP001164506">
    <property type="component" value="Chromosome"/>
</dbReference>
<feature type="compositionally biased region" description="Basic and acidic residues" evidence="1">
    <location>
        <begin position="49"/>
        <end position="58"/>
    </location>
</feature>
<evidence type="ECO:0000256" key="1">
    <source>
        <dbReference type="SAM" id="MobiDB-lite"/>
    </source>
</evidence>
<dbReference type="Pfam" id="PF18966">
    <property type="entry name" value="Lipoprotein_23"/>
    <property type="match status" value="1"/>
</dbReference>